<organism evidence="1 2">
    <name type="scientific">Pseudomonas putida</name>
    <name type="common">Arthrobacter siderocapsulatus</name>
    <dbReference type="NCBI Taxonomy" id="303"/>
    <lineage>
        <taxon>Bacteria</taxon>
        <taxon>Pseudomonadati</taxon>
        <taxon>Pseudomonadota</taxon>
        <taxon>Gammaproteobacteria</taxon>
        <taxon>Pseudomonadales</taxon>
        <taxon>Pseudomonadaceae</taxon>
        <taxon>Pseudomonas</taxon>
    </lineage>
</organism>
<protein>
    <submittedName>
        <fullName evidence="1">Uncharacterized protein</fullName>
    </submittedName>
</protein>
<comment type="caution">
    <text evidence="1">The sequence shown here is derived from an EMBL/GenBank/DDBJ whole genome shotgun (WGS) entry which is preliminary data.</text>
</comment>
<proteinExistence type="predicted"/>
<sequence length="105" mass="12072">MNLHQALCSSGMEQVIENLSHRAGAFQRLGIEIDPATLVTQSERLSLQWTQAQMNEKKLSSADDLVEHNRLIVMLHRETGESQSWLQSLPLSRLRKMMEAIESRW</sequence>
<dbReference type="RefSeq" id="WP_177011191.1">
    <property type="nucleotide sequence ID" value="NZ_JACARV010000107.1"/>
</dbReference>
<name>A0A7Y7ZGA0_PSEPU</name>
<dbReference type="EMBL" id="JACARV010000107">
    <property type="protein sequence ID" value="NWC83828.1"/>
    <property type="molecule type" value="Genomic_DNA"/>
</dbReference>
<reference evidence="1 2" key="1">
    <citation type="submission" date="2020-04" db="EMBL/GenBank/DDBJ databases">
        <title>Molecular characterization of pseudomonads from Agaricus bisporus reveal novel blotch 2 pathogens in Western Europe.</title>
        <authorList>
            <person name="Taparia T."/>
            <person name="Krijger M."/>
            <person name="Haynes E."/>
            <person name="Elpinstone J.G."/>
            <person name="Noble R."/>
            <person name="Van Der Wolf J."/>
        </authorList>
    </citation>
    <scope>NUCLEOTIDE SEQUENCE [LARGE SCALE GENOMIC DNA]</scope>
    <source>
        <strain evidence="1 2">P7765</strain>
    </source>
</reference>
<dbReference type="AlphaFoldDB" id="A0A7Y7ZGA0"/>
<gene>
    <name evidence="1" type="ORF">HX798_26605</name>
</gene>
<dbReference type="Proteomes" id="UP000542695">
    <property type="component" value="Unassembled WGS sequence"/>
</dbReference>
<evidence type="ECO:0000313" key="1">
    <source>
        <dbReference type="EMBL" id="NWC83828.1"/>
    </source>
</evidence>
<evidence type="ECO:0000313" key="2">
    <source>
        <dbReference type="Proteomes" id="UP000542695"/>
    </source>
</evidence>
<accession>A0A7Y7ZGA0</accession>